<proteinExistence type="predicted"/>
<dbReference type="EMBL" id="CP071591">
    <property type="protein sequence ID" value="QSY57299.1"/>
    <property type="molecule type" value="Genomic_DNA"/>
</dbReference>
<keyword evidence="2" id="KW-1185">Reference proteome</keyword>
<evidence type="ECO:0000313" key="1">
    <source>
        <dbReference type="EMBL" id="QSY57299.1"/>
    </source>
</evidence>
<dbReference type="InterPro" id="IPR037221">
    <property type="entry name" value="H-type_lectin_dom_sf"/>
</dbReference>
<dbReference type="Proteomes" id="UP000663067">
    <property type="component" value="Chromosome"/>
</dbReference>
<gene>
    <name evidence="1" type="ORF">BLI708_08660</name>
</gene>
<protein>
    <submittedName>
        <fullName evidence="1">Uncharacterized protein</fullName>
    </submittedName>
</protein>
<dbReference type="RefSeq" id="WP_207553033.1">
    <property type="nucleotide sequence ID" value="NZ_CP071591.1"/>
</dbReference>
<evidence type="ECO:0000313" key="2">
    <source>
        <dbReference type="Proteomes" id="UP000663067"/>
    </source>
</evidence>
<sequence>MTVELITGFAGTPHINSDDIGAFQAGIVGPGDYALATGNQLKATMSNANTIAVQSGDAVLNGRHVHLTGTTTATVQSGTQGQKRNDKVVLRYTKNTTTGVETCSLVVIKGTNATGTPADPAHNTGSILDGVTTHDMPLYRIPIDGITVGTLVPLFNVLKPMKDVWDSLTHQLVSGLGGGIYKGGIKGGATWNNTIIFDKPFKKPPLMWCESGDVTFNAAITDITTTGFVYWIVNVMDQPNSRDVYPRWYAYGELA</sequence>
<dbReference type="SUPFAM" id="SSF141086">
    <property type="entry name" value="Agglutinin HPA-like"/>
    <property type="match status" value="1"/>
</dbReference>
<reference evidence="1 2" key="1">
    <citation type="submission" date="2021-03" db="EMBL/GenBank/DDBJ databases">
        <title>Genome sequencing of Bifidobacterium imperatoris JCM 32708.</title>
        <authorList>
            <person name="Kim J."/>
        </authorList>
    </citation>
    <scope>NUCLEOTIDE SEQUENCE [LARGE SCALE GENOMIC DNA]</scope>
    <source>
        <strain evidence="1 2">JCM 32708</strain>
    </source>
</reference>
<name>A0ABX7S0Q7_9BIFI</name>
<organism evidence="1 2">
    <name type="scientific">Bifidobacterium imperatoris</name>
    <dbReference type="NCBI Taxonomy" id="2020965"/>
    <lineage>
        <taxon>Bacteria</taxon>
        <taxon>Bacillati</taxon>
        <taxon>Actinomycetota</taxon>
        <taxon>Actinomycetes</taxon>
        <taxon>Bifidobacteriales</taxon>
        <taxon>Bifidobacteriaceae</taxon>
        <taxon>Bifidobacterium</taxon>
    </lineage>
</organism>
<accession>A0ABX7S0Q7</accession>